<sequence length="186" mass="20859">MQKVKVFLSAAVLISIHQIACAQLLAYNNKEQILGAAAISPESGGKLLEKLVLRCSQYGDTTRLAGETAMNAWKQRHQNYLDENKIVQQEIMAFVERATVPEAQKKDLRDTFETGTKNIIDAQFKAMEAPISAMPQVQQKVSICMSYFDSVNAGKLDLKNNDPVVTKFLDERINTRKKKLNDQSPQ</sequence>
<evidence type="ECO:0000313" key="3">
    <source>
        <dbReference type="Proteomes" id="UP000646911"/>
    </source>
</evidence>
<evidence type="ECO:0000256" key="1">
    <source>
        <dbReference type="SAM" id="SignalP"/>
    </source>
</evidence>
<dbReference type="Proteomes" id="UP000646911">
    <property type="component" value="Unassembled WGS sequence"/>
</dbReference>
<comment type="caution">
    <text evidence="2">The sequence shown here is derived from an EMBL/GenBank/DDBJ whole genome shotgun (WGS) entry which is preliminary data.</text>
</comment>
<evidence type="ECO:0008006" key="4">
    <source>
        <dbReference type="Google" id="ProtNLM"/>
    </source>
</evidence>
<feature type="signal peptide" evidence="1">
    <location>
        <begin position="1"/>
        <end position="22"/>
    </location>
</feature>
<organism evidence="2 3">
    <name type="scientific">Undibacterium umbellatum</name>
    <dbReference type="NCBI Taxonomy" id="2762300"/>
    <lineage>
        <taxon>Bacteria</taxon>
        <taxon>Pseudomonadati</taxon>
        <taxon>Pseudomonadota</taxon>
        <taxon>Betaproteobacteria</taxon>
        <taxon>Burkholderiales</taxon>
        <taxon>Oxalobacteraceae</taxon>
        <taxon>Undibacterium</taxon>
    </lineage>
</organism>
<accession>A0ABR6ZGR9</accession>
<keyword evidence="3" id="KW-1185">Reference proteome</keyword>
<gene>
    <name evidence="2" type="ORF">H8L47_23445</name>
</gene>
<proteinExistence type="predicted"/>
<name>A0ABR6ZGR9_9BURK</name>
<feature type="chain" id="PRO_5045125181" description="DUF4142 domain-containing protein" evidence="1">
    <location>
        <begin position="23"/>
        <end position="186"/>
    </location>
</feature>
<keyword evidence="1" id="KW-0732">Signal</keyword>
<dbReference type="RefSeq" id="WP_186956027.1">
    <property type="nucleotide sequence ID" value="NZ_JACOFX010000017.1"/>
</dbReference>
<evidence type="ECO:0000313" key="2">
    <source>
        <dbReference type="EMBL" id="MBC3910525.1"/>
    </source>
</evidence>
<protein>
    <recommendedName>
        <fullName evidence="4">DUF4142 domain-containing protein</fullName>
    </recommendedName>
</protein>
<dbReference type="EMBL" id="JACOFX010000017">
    <property type="protein sequence ID" value="MBC3910525.1"/>
    <property type="molecule type" value="Genomic_DNA"/>
</dbReference>
<reference evidence="2 3" key="1">
    <citation type="submission" date="2020-08" db="EMBL/GenBank/DDBJ databases">
        <title>Novel species isolated from subtropical streams in China.</title>
        <authorList>
            <person name="Lu H."/>
        </authorList>
    </citation>
    <scope>NUCLEOTIDE SEQUENCE [LARGE SCALE GENOMIC DNA]</scope>
    <source>
        <strain evidence="2 3">NL8W</strain>
    </source>
</reference>